<keyword evidence="1" id="KW-0732">Signal</keyword>
<evidence type="ECO:0000256" key="1">
    <source>
        <dbReference type="SAM" id="SignalP"/>
    </source>
</evidence>
<evidence type="ECO:0000313" key="3">
    <source>
        <dbReference type="Proteomes" id="UP000593802"/>
    </source>
</evidence>
<dbReference type="AlphaFoldDB" id="A0A7I8DD92"/>
<accession>A0A7I8DD92</accession>
<proteinExistence type="predicted"/>
<dbReference type="KEGG" id="eff:skT53_08460"/>
<keyword evidence="3" id="KW-1185">Reference proteome</keyword>
<protein>
    <submittedName>
        <fullName evidence="2">Uncharacterized protein</fullName>
    </submittedName>
</protein>
<dbReference type="Proteomes" id="UP000593802">
    <property type="component" value="Chromosome"/>
</dbReference>
<reference evidence="2 3" key="1">
    <citation type="submission" date="2020-08" db="EMBL/GenBank/DDBJ databases">
        <title>Complete Genome Sequence of Effusibacillus dendaii Strain skT53, Isolated from Farmland soil.</title>
        <authorList>
            <person name="Konishi T."/>
            <person name="Kawasaki H."/>
        </authorList>
    </citation>
    <scope>NUCLEOTIDE SEQUENCE [LARGE SCALE GENOMIC DNA]</scope>
    <source>
        <strain evidence="3">skT53</strain>
    </source>
</reference>
<evidence type="ECO:0000313" key="2">
    <source>
        <dbReference type="EMBL" id="BCJ85861.1"/>
    </source>
</evidence>
<feature type="chain" id="PRO_5039056676" evidence="1">
    <location>
        <begin position="23"/>
        <end position="175"/>
    </location>
</feature>
<organism evidence="2 3">
    <name type="scientific">Effusibacillus dendaii</name>
    <dbReference type="NCBI Taxonomy" id="2743772"/>
    <lineage>
        <taxon>Bacteria</taxon>
        <taxon>Bacillati</taxon>
        <taxon>Bacillota</taxon>
        <taxon>Bacilli</taxon>
        <taxon>Bacillales</taxon>
        <taxon>Alicyclobacillaceae</taxon>
        <taxon>Effusibacillus</taxon>
    </lineage>
</organism>
<feature type="signal peptide" evidence="1">
    <location>
        <begin position="1"/>
        <end position="22"/>
    </location>
</feature>
<sequence>MKLRLGVAVFLLFTAFILSSCAPQQSTGQFPDRISNLERVSTVFSANVTGLSGSDKQYEIRLFTDSGSMDRFWQGVLDPFTQTLGVSTKPTDLDFNTYDYLVVVSKPKSKAIKFQIQSASQDPDGNLHIALTETRPDIHTADAVREIQMYRILKTFHVKDVELAKIDTVNPNATH</sequence>
<gene>
    <name evidence="2" type="ORF">skT53_08460</name>
</gene>
<dbReference type="RefSeq" id="WP_200759931.1">
    <property type="nucleotide sequence ID" value="NZ_AP023366.1"/>
</dbReference>
<name>A0A7I8DD92_9BACL</name>
<dbReference type="PROSITE" id="PS51257">
    <property type="entry name" value="PROKAR_LIPOPROTEIN"/>
    <property type="match status" value="1"/>
</dbReference>
<dbReference type="EMBL" id="AP023366">
    <property type="protein sequence ID" value="BCJ85861.1"/>
    <property type="molecule type" value="Genomic_DNA"/>
</dbReference>